<reference evidence="2 3" key="1">
    <citation type="journal article" date="2016" name="Mol. Biol. Evol.">
        <title>Comparative Genomics of Early-Diverging Mushroom-Forming Fungi Provides Insights into the Origins of Lignocellulose Decay Capabilities.</title>
        <authorList>
            <person name="Nagy L.G."/>
            <person name="Riley R."/>
            <person name="Tritt A."/>
            <person name="Adam C."/>
            <person name="Daum C."/>
            <person name="Floudas D."/>
            <person name="Sun H."/>
            <person name="Yadav J.S."/>
            <person name="Pangilinan J."/>
            <person name="Larsson K.H."/>
            <person name="Matsuura K."/>
            <person name="Barry K."/>
            <person name="Labutti K."/>
            <person name="Kuo R."/>
            <person name="Ohm R.A."/>
            <person name="Bhattacharya S.S."/>
            <person name="Shirouzu T."/>
            <person name="Yoshinaga Y."/>
            <person name="Martin F.M."/>
            <person name="Grigoriev I.V."/>
            <person name="Hibbett D.S."/>
        </authorList>
    </citation>
    <scope>NUCLEOTIDE SEQUENCE [LARGE SCALE GENOMIC DNA]</scope>
    <source>
        <strain evidence="2 3">TUFC12733</strain>
    </source>
</reference>
<protein>
    <recommendedName>
        <fullName evidence="1">DUF6535 domain-containing protein</fullName>
    </recommendedName>
</protein>
<proteinExistence type="predicted"/>
<evidence type="ECO:0000313" key="3">
    <source>
        <dbReference type="Proteomes" id="UP000076738"/>
    </source>
</evidence>
<evidence type="ECO:0000259" key="1">
    <source>
        <dbReference type="Pfam" id="PF20153"/>
    </source>
</evidence>
<sequence length="91" mass="10348">MVLGREQPLPEDFWAVPTLEEKPAVLEGPVRRHFVNNLPTETGMGPDAAIWPLYNEEADKADKEMVETYNGGMENLLVFVRTTAFVLIHMY</sequence>
<keyword evidence="3" id="KW-1185">Reference proteome</keyword>
<dbReference type="Proteomes" id="UP000076738">
    <property type="component" value="Unassembled WGS sequence"/>
</dbReference>
<dbReference type="EMBL" id="KV417304">
    <property type="protein sequence ID" value="KZO93121.1"/>
    <property type="molecule type" value="Genomic_DNA"/>
</dbReference>
<name>A0A167J068_CALVF</name>
<organism evidence="2 3">
    <name type="scientific">Calocera viscosa (strain TUFC12733)</name>
    <dbReference type="NCBI Taxonomy" id="1330018"/>
    <lineage>
        <taxon>Eukaryota</taxon>
        <taxon>Fungi</taxon>
        <taxon>Dikarya</taxon>
        <taxon>Basidiomycota</taxon>
        <taxon>Agaricomycotina</taxon>
        <taxon>Dacrymycetes</taxon>
        <taxon>Dacrymycetales</taxon>
        <taxon>Dacrymycetaceae</taxon>
        <taxon>Calocera</taxon>
    </lineage>
</organism>
<dbReference type="OrthoDB" id="3219854at2759"/>
<accession>A0A167J068</accession>
<dbReference type="Pfam" id="PF20153">
    <property type="entry name" value="DUF6535"/>
    <property type="match status" value="1"/>
</dbReference>
<evidence type="ECO:0000313" key="2">
    <source>
        <dbReference type="EMBL" id="KZO93121.1"/>
    </source>
</evidence>
<dbReference type="InterPro" id="IPR045338">
    <property type="entry name" value="DUF6535"/>
</dbReference>
<feature type="domain" description="DUF6535" evidence="1">
    <location>
        <begin position="51"/>
        <end position="80"/>
    </location>
</feature>
<gene>
    <name evidence="2" type="ORF">CALVIDRAFT_540370</name>
</gene>
<dbReference type="AlphaFoldDB" id="A0A167J068"/>